<organism evidence="1 2">
    <name type="scientific">Streptomyces pyxinicus</name>
    <dbReference type="NCBI Taxonomy" id="2970331"/>
    <lineage>
        <taxon>Bacteria</taxon>
        <taxon>Bacillati</taxon>
        <taxon>Actinomycetota</taxon>
        <taxon>Actinomycetes</taxon>
        <taxon>Kitasatosporales</taxon>
        <taxon>Streptomycetaceae</taxon>
        <taxon>Streptomyces</taxon>
    </lineage>
</organism>
<dbReference type="EMBL" id="JANUGP010000042">
    <property type="protein sequence ID" value="MCS0606009.1"/>
    <property type="molecule type" value="Genomic_DNA"/>
</dbReference>
<dbReference type="RefSeq" id="WP_258783372.1">
    <property type="nucleotide sequence ID" value="NZ_JANUGP010000042.1"/>
</dbReference>
<protein>
    <submittedName>
        <fullName evidence="1">Uncharacterized protein</fullName>
    </submittedName>
</protein>
<name>A0ABT2BBW3_9ACTN</name>
<comment type="caution">
    <text evidence="1">The sequence shown here is derived from an EMBL/GenBank/DDBJ whole genome shotgun (WGS) entry which is preliminary data.</text>
</comment>
<proteinExistence type="predicted"/>
<dbReference type="Proteomes" id="UP001205612">
    <property type="component" value="Unassembled WGS sequence"/>
</dbReference>
<keyword evidence="2" id="KW-1185">Reference proteome</keyword>
<evidence type="ECO:0000313" key="1">
    <source>
        <dbReference type="EMBL" id="MCS0606009.1"/>
    </source>
</evidence>
<evidence type="ECO:0000313" key="2">
    <source>
        <dbReference type="Proteomes" id="UP001205612"/>
    </source>
</evidence>
<reference evidence="1 2" key="1">
    <citation type="submission" date="2022-08" db="EMBL/GenBank/DDBJ databases">
        <authorList>
            <person name="Somphong A."/>
            <person name="Phongsopitanun W."/>
        </authorList>
    </citation>
    <scope>NUCLEOTIDE SEQUENCE [LARGE SCALE GENOMIC DNA]</scope>
    <source>
        <strain evidence="1 2">LP11</strain>
    </source>
</reference>
<accession>A0ABT2BBW3</accession>
<sequence>MTKPEYQPVPPIEICGSPYGGDAKRPCTLPPKHEHTVHQTATGVQWLVGEEHLPFDPETVLRDYADALNASTADDAPAWHQALVWAADRIKGGHLSIYAARDFRERFGVDPYPQEPR</sequence>
<gene>
    <name evidence="1" type="ORF">NX794_33095</name>
</gene>